<name>A0AAV8X656_9CUCU</name>
<evidence type="ECO:0000259" key="1">
    <source>
        <dbReference type="Pfam" id="PF03184"/>
    </source>
</evidence>
<evidence type="ECO:0000313" key="2">
    <source>
        <dbReference type="EMBL" id="KAJ8933432.1"/>
    </source>
</evidence>
<comment type="caution">
    <text evidence="2">The sequence shown here is derived from an EMBL/GenBank/DDBJ whole genome shotgun (WGS) entry which is preliminary data.</text>
</comment>
<dbReference type="InterPro" id="IPR036397">
    <property type="entry name" value="RNaseH_sf"/>
</dbReference>
<dbReference type="AlphaFoldDB" id="A0AAV8X656"/>
<proteinExistence type="predicted"/>
<dbReference type="PANTHER" id="PTHR19303:SF74">
    <property type="entry name" value="POGO TRANSPOSABLE ELEMENT WITH KRAB DOMAIN"/>
    <property type="match status" value="1"/>
</dbReference>
<dbReference type="Pfam" id="PF03184">
    <property type="entry name" value="DDE_1"/>
    <property type="match status" value="1"/>
</dbReference>
<dbReference type="GO" id="GO:0003677">
    <property type="term" value="F:DNA binding"/>
    <property type="evidence" value="ECO:0007669"/>
    <property type="project" value="TreeGrafter"/>
</dbReference>
<dbReference type="InterPro" id="IPR050863">
    <property type="entry name" value="CenT-Element_Derived"/>
</dbReference>
<gene>
    <name evidence="2" type="ORF">NQ314_013988</name>
</gene>
<keyword evidence="3" id="KW-1185">Reference proteome</keyword>
<accession>A0AAV8X656</accession>
<dbReference type="GO" id="GO:0005634">
    <property type="term" value="C:nucleus"/>
    <property type="evidence" value="ECO:0007669"/>
    <property type="project" value="TreeGrafter"/>
</dbReference>
<dbReference type="Gene3D" id="3.30.420.10">
    <property type="entry name" value="Ribonuclease H-like superfamily/Ribonuclease H"/>
    <property type="match status" value="1"/>
</dbReference>
<dbReference type="Proteomes" id="UP001162156">
    <property type="component" value="Unassembled WGS sequence"/>
</dbReference>
<evidence type="ECO:0000313" key="3">
    <source>
        <dbReference type="Proteomes" id="UP001162156"/>
    </source>
</evidence>
<protein>
    <recommendedName>
        <fullName evidence="1">DDE-1 domain-containing protein</fullName>
    </recommendedName>
</protein>
<reference evidence="2" key="1">
    <citation type="journal article" date="2023" name="Insect Mol. Biol.">
        <title>Genome sequencing provides insights into the evolution of gene families encoding plant cell wall-degrading enzymes in longhorned beetles.</title>
        <authorList>
            <person name="Shin N.R."/>
            <person name="Okamura Y."/>
            <person name="Kirsch R."/>
            <person name="Pauchet Y."/>
        </authorList>
    </citation>
    <scope>NUCLEOTIDE SEQUENCE</scope>
    <source>
        <strain evidence="2">RBIC_L_NR</strain>
    </source>
</reference>
<sequence length="187" mass="21670">MLFKWITDHFKTTENLSDAVKNSDSTSGSRIFNCDETAFFLVRRGQKITHNIINSNEKVNITTLIMANVAGQMAPYMVVVNLKRLSKTLRESVPPSWAIEKLENGWMTNQTFYEYITGVFYPWLVESKIQFPIVLYLDGHVSHLTVPLSKFCMKKRIELVALYPNSTHFIQPIDVALFHPIKKEWKK</sequence>
<dbReference type="PANTHER" id="PTHR19303">
    <property type="entry name" value="TRANSPOSON"/>
    <property type="match status" value="1"/>
</dbReference>
<organism evidence="2 3">
    <name type="scientific">Rhamnusium bicolor</name>
    <dbReference type="NCBI Taxonomy" id="1586634"/>
    <lineage>
        <taxon>Eukaryota</taxon>
        <taxon>Metazoa</taxon>
        <taxon>Ecdysozoa</taxon>
        <taxon>Arthropoda</taxon>
        <taxon>Hexapoda</taxon>
        <taxon>Insecta</taxon>
        <taxon>Pterygota</taxon>
        <taxon>Neoptera</taxon>
        <taxon>Endopterygota</taxon>
        <taxon>Coleoptera</taxon>
        <taxon>Polyphaga</taxon>
        <taxon>Cucujiformia</taxon>
        <taxon>Chrysomeloidea</taxon>
        <taxon>Cerambycidae</taxon>
        <taxon>Lepturinae</taxon>
        <taxon>Rhagiini</taxon>
        <taxon>Rhamnusium</taxon>
    </lineage>
</organism>
<dbReference type="InterPro" id="IPR004875">
    <property type="entry name" value="DDE_SF_endonuclease_dom"/>
</dbReference>
<feature type="domain" description="DDE-1" evidence="1">
    <location>
        <begin position="60"/>
        <end position="186"/>
    </location>
</feature>
<dbReference type="EMBL" id="JANEYF010003862">
    <property type="protein sequence ID" value="KAJ8933432.1"/>
    <property type="molecule type" value="Genomic_DNA"/>
</dbReference>